<feature type="compositionally biased region" description="Basic and acidic residues" evidence="8">
    <location>
        <begin position="670"/>
        <end position="699"/>
    </location>
</feature>
<evidence type="ECO:0000259" key="9">
    <source>
        <dbReference type="SMART" id="SM01156"/>
    </source>
</evidence>
<dbReference type="InterPro" id="IPR011989">
    <property type="entry name" value="ARM-like"/>
</dbReference>
<gene>
    <name evidence="10" type="ORF">C2E21_0542</name>
</gene>
<dbReference type="SMART" id="SM01156">
    <property type="entry name" value="DUF1716"/>
    <property type="match status" value="1"/>
</dbReference>
<dbReference type="GO" id="GO:0005681">
    <property type="term" value="C:spliceosomal complex"/>
    <property type="evidence" value="ECO:0007669"/>
    <property type="project" value="TreeGrafter"/>
</dbReference>
<dbReference type="Gene3D" id="1.25.10.10">
    <property type="entry name" value="Leucine-rich Repeat Variant"/>
    <property type="match status" value="1"/>
</dbReference>
<evidence type="ECO:0000313" key="10">
    <source>
        <dbReference type="EMBL" id="PRW61313.1"/>
    </source>
</evidence>
<dbReference type="GO" id="GO:0010467">
    <property type="term" value="P:gene expression"/>
    <property type="evidence" value="ECO:0007669"/>
    <property type="project" value="UniProtKB-ARBA"/>
</dbReference>
<keyword evidence="5" id="KW-0539">Nucleus</keyword>
<feature type="compositionally biased region" description="Low complexity" evidence="8">
    <location>
        <begin position="644"/>
        <end position="658"/>
    </location>
</feature>
<dbReference type="PANTHER" id="PTHR14978:SF0">
    <property type="entry name" value="BETA-CATENIN-LIKE PROTEIN 1"/>
    <property type="match status" value="1"/>
</dbReference>
<dbReference type="InterPro" id="IPR016024">
    <property type="entry name" value="ARM-type_fold"/>
</dbReference>
<evidence type="ECO:0000256" key="2">
    <source>
        <dbReference type="ARBA" id="ARBA00022553"/>
    </source>
</evidence>
<dbReference type="InterPro" id="IPR039678">
    <property type="entry name" value="CTNNBL1"/>
</dbReference>
<comment type="subcellular location">
    <subcellularLocation>
        <location evidence="1">Nucleus</location>
    </subcellularLocation>
</comment>
<reference evidence="10 11" key="1">
    <citation type="journal article" date="2018" name="Plant J.">
        <title>Genome sequences of Chlorella sorokiniana UTEX 1602 and Micractinium conductrix SAG 241.80: implications to maltose excretion by a green alga.</title>
        <authorList>
            <person name="Arriola M.B."/>
            <person name="Velmurugan N."/>
            <person name="Zhang Y."/>
            <person name="Plunkett M.H."/>
            <person name="Hondzo H."/>
            <person name="Barney B.M."/>
        </authorList>
    </citation>
    <scope>NUCLEOTIDE SEQUENCE [LARGE SCALE GENOMIC DNA]</scope>
    <source>
        <strain evidence="11">UTEX 1602</strain>
    </source>
</reference>
<feature type="compositionally biased region" description="Low complexity" evidence="8">
    <location>
        <begin position="623"/>
        <end position="632"/>
    </location>
</feature>
<feature type="repeat" description="ARM" evidence="6">
    <location>
        <begin position="168"/>
        <end position="196"/>
    </location>
</feature>
<dbReference type="STRING" id="3076.A0A2P6U4R6"/>
<feature type="domain" description="Beta-catenin-like protein 1 N-terminal" evidence="9">
    <location>
        <begin position="77"/>
        <end position="189"/>
    </location>
</feature>
<feature type="compositionally biased region" description="Acidic residues" evidence="8">
    <location>
        <begin position="659"/>
        <end position="668"/>
    </location>
</feature>
<keyword evidence="2" id="KW-0597">Phosphoprotein</keyword>
<feature type="coiled-coil region" evidence="7">
    <location>
        <begin position="464"/>
        <end position="491"/>
    </location>
</feature>
<dbReference type="EMBL" id="LHPG02000001">
    <property type="protein sequence ID" value="PRW61313.1"/>
    <property type="molecule type" value="Genomic_DNA"/>
</dbReference>
<keyword evidence="11" id="KW-1185">Reference proteome</keyword>
<keyword evidence="3" id="KW-0677">Repeat</keyword>
<feature type="compositionally biased region" description="Gly residues" evidence="8">
    <location>
        <begin position="607"/>
        <end position="622"/>
    </location>
</feature>
<feature type="region of interest" description="Disordered" evidence="8">
    <location>
        <begin position="607"/>
        <end position="750"/>
    </location>
</feature>
<feature type="compositionally biased region" description="Basic residues" evidence="8">
    <location>
        <begin position="732"/>
        <end position="750"/>
    </location>
</feature>
<dbReference type="AlphaFoldDB" id="A0A2P6U4R6"/>
<accession>A0A2P6U4R6</accession>
<evidence type="ECO:0000256" key="5">
    <source>
        <dbReference type="ARBA" id="ARBA00023242"/>
    </source>
</evidence>
<comment type="caution">
    <text evidence="10">The sequence shown here is derived from an EMBL/GenBank/DDBJ whole genome shotgun (WGS) entry which is preliminary data.</text>
</comment>
<dbReference type="OrthoDB" id="1898821at2759"/>
<dbReference type="Pfam" id="PF08216">
    <property type="entry name" value="CTNNBL"/>
    <property type="match status" value="1"/>
</dbReference>
<evidence type="ECO:0000256" key="7">
    <source>
        <dbReference type="SAM" id="Coils"/>
    </source>
</evidence>
<proteinExistence type="predicted"/>
<dbReference type="InterPro" id="IPR013180">
    <property type="entry name" value="CTNNBL1_N"/>
</dbReference>
<dbReference type="SUPFAM" id="SSF48371">
    <property type="entry name" value="ARM repeat"/>
    <property type="match status" value="1"/>
</dbReference>
<evidence type="ECO:0000313" key="11">
    <source>
        <dbReference type="Proteomes" id="UP000239899"/>
    </source>
</evidence>
<feature type="compositionally biased region" description="Basic residues" evidence="8">
    <location>
        <begin position="700"/>
        <end position="710"/>
    </location>
</feature>
<dbReference type="Proteomes" id="UP000239899">
    <property type="component" value="Unassembled WGS sequence"/>
</dbReference>
<evidence type="ECO:0000256" key="1">
    <source>
        <dbReference type="ARBA" id="ARBA00004123"/>
    </source>
</evidence>
<evidence type="ECO:0000256" key="4">
    <source>
        <dbReference type="ARBA" id="ARBA00023054"/>
    </source>
</evidence>
<dbReference type="PANTHER" id="PTHR14978">
    <property type="entry name" value="BETA-CATENIN-LIKE PROTEIN 1 NUCLEAR ASSOCIATED PROTEIN"/>
    <property type="match status" value="1"/>
</dbReference>
<protein>
    <submittedName>
        <fullName evidence="10">Beta-catenin 1</fullName>
    </submittedName>
</protein>
<dbReference type="PROSITE" id="PS50176">
    <property type="entry name" value="ARM_REPEAT"/>
    <property type="match status" value="1"/>
</dbReference>
<evidence type="ECO:0000256" key="8">
    <source>
        <dbReference type="SAM" id="MobiDB-lite"/>
    </source>
</evidence>
<organism evidence="10 11">
    <name type="scientific">Chlorella sorokiniana</name>
    <name type="common">Freshwater green alga</name>
    <dbReference type="NCBI Taxonomy" id="3076"/>
    <lineage>
        <taxon>Eukaryota</taxon>
        <taxon>Viridiplantae</taxon>
        <taxon>Chlorophyta</taxon>
        <taxon>core chlorophytes</taxon>
        <taxon>Trebouxiophyceae</taxon>
        <taxon>Chlorellales</taxon>
        <taxon>Chlorellaceae</taxon>
        <taxon>Chlorella clade</taxon>
        <taxon>Chlorella</taxon>
    </lineage>
</organism>
<name>A0A2P6U4R6_CHLSO</name>
<evidence type="ECO:0000256" key="6">
    <source>
        <dbReference type="PROSITE-ProRule" id="PRU00259"/>
    </source>
</evidence>
<sequence>MAHRQAPTAILQQALSQFEAEEPSGAAAFVPAARFLGARPGYYFSKGPSGLGYYPDSRQAAAQADEDAAAAAAPVKAPARRVDAAELLREAEEAAGDAGMEMLDSRGLKRLTLALERKYNANLEARMKYADQPDRFMESETDLDEAVKALLVVASAPDLYPELVAGTNAIPTLLTLLNHENSDIAADAVEVLQELTDADAVEDAEEEAAVLVESLLEHDALGLLVHRLGAFDEKVAEEASAVYNVLAIIENMIEVRPDIAEQVVAKTKLLKWLLARLRPRETDSNKQYASEILAILVQQSDSNKRKMGASNGIDAVLQAIAPYRNRDPETTEEEELVENLFDVLASCLLLEDNKAVFVEAEGVELLLLILKGKRAARTSALKCLDFATTRCPPACDRTVDQQGLKTLFAIFMGKLKVKRKDESAAGEEEERTVSIIASLLNQCTKQSRRDRVAAKFVEAEFEKCDRLMEIYDRYEGRVAAEEARLAEADEDLDEDDVLLARMDAGLYTLQQCALVVGALWLVGDQGVRKRVLKLLHQKGRTLASLRSVLLELRANIGDEGGAEEQQRQVERVTQMLLSLGASPAELEAQDAAAAAAKEAAAAAGAAGADGGEAAGGAAGAAGGEAADGAQADMEVEDEEERGRAAGAAGTAGTAGAAGDDMELEEGEQPAEGRREERQELSRRERSRSRSRERKADRRERKERRSRSRSRSPRDRGSRRERRSRSRSPDERRRRKERSRSRSRERRRDRR</sequence>
<keyword evidence="4 7" id="KW-0175">Coiled coil</keyword>
<dbReference type="InterPro" id="IPR000225">
    <property type="entry name" value="Armadillo"/>
</dbReference>
<evidence type="ECO:0000256" key="3">
    <source>
        <dbReference type="ARBA" id="ARBA00022737"/>
    </source>
</evidence>
<dbReference type="FunFam" id="1.25.10.10:FF:001136">
    <property type="entry name" value="Beta-catenin-like protein 1"/>
    <property type="match status" value="1"/>
</dbReference>